<dbReference type="FunFam" id="3.90.1150.10:FF:000031">
    <property type="entry name" value="Serine--glyoxylate aminotransferase"/>
    <property type="match status" value="1"/>
</dbReference>
<dbReference type="EMBL" id="JAKOAV010000005">
    <property type="protein sequence ID" value="MDF9407500.1"/>
    <property type="molecule type" value="Genomic_DNA"/>
</dbReference>
<feature type="modified residue" description="N6-(pyridoxal phosphate)lysine" evidence="8">
    <location>
        <position position="191"/>
    </location>
</feature>
<protein>
    <recommendedName>
        <fullName evidence="6">Tritium exchange subunit</fullName>
    </recommendedName>
</protein>
<dbReference type="Pfam" id="PF00266">
    <property type="entry name" value="Aminotran_5"/>
    <property type="match status" value="1"/>
</dbReference>
<keyword evidence="12" id="KW-0808">Transferase</keyword>
<dbReference type="Gene3D" id="3.40.640.10">
    <property type="entry name" value="Type I PLP-dependent aspartate aminotransferase-like (Major domain)"/>
    <property type="match status" value="1"/>
</dbReference>
<proteinExistence type="inferred from homology"/>
<evidence type="ECO:0000256" key="10">
    <source>
        <dbReference type="RuleBase" id="RU004504"/>
    </source>
</evidence>
<dbReference type="PANTHER" id="PTHR21152">
    <property type="entry name" value="AMINOTRANSFERASE CLASS V"/>
    <property type="match status" value="1"/>
</dbReference>
<evidence type="ECO:0000256" key="7">
    <source>
        <dbReference type="PIRSR" id="PIRSR000524-1"/>
    </source>
</evidence>
<evidence type="ECO:0000259" key="11">
    <source>
        <dbReference type="Pfam" id="PF00266"/>
    </source>
</evidence>
<dbReference type="InterPro" id="IPR024169">
    <property type="entry name" value="SP_NH2Trfase/AEP_transaminase"/>
</dbReference>
<dbReference type="Proteomes" id="UP001154312">
    <property type="component" value="Unassembled WGS sequence"/>
</dbReference>
<dbReference type="PIRSF" id="PIRSF000524">
    <property type="entry name" value="SPT"/>
    <property type="match status" value="1"/>
</dbReference>
<dbReference type="GO" id="GO:0019265">
    <property type="term" value="P:glycine biosynthetic process, by transamination of glyoxylate"/>
    <property type="evidence" value="ECO:0007669"/>
    <property type="project" value="TreeGrafter"/>
</dbReference>
<dbReference type="InterPro" id="IPR000192">
    <property type="entry name" value="Aminotrans_V_dom"/>
</dbReference>
<evidence type="ECO:0000313" key="13">
    <source>
        <dbReference type="Proteomes" id="UP001154312"/>
    </source>
</evidence>
<keyword evidence="4 8" id="KW-0663">Pyridoxal phosphate</keyword>
<dbReference type="AlphaFoldDB" id="A0A9X4H0U5"/>
<dbReference type="InterPro" id="IPR015421">
    <property type="entry name" value="PyrdxlP-dep_Trfase_major"/>
</dbReference>
<sequence length="383" mass="40862">MQDKKYLMIPGPTPVPPTVVAAMSQPLIGHRSDDFAKLHEQIVGKLKKVLQTNNDIFVLTNSGTGSLETAIANTVNPGDKVLALITGNFGERFANIAKAYGAKVDEVDFGWGNDVDLKVVEEKLAADSGYKVVLATQNETSTGVKNDIAGIAALVSKTPALLLVDGVSGIGAIEHKTDEWGVDILCTASQKALMLPPGLSVITVSEKAWRVVNDNQSPRFYFSLPAAKKVYDKWNTAYTPGVSMFLGMDAALDMMLAEGMDNVYARHALLAKATRAAAKALGLKLLSEDRCASNALTAVWSPEGIGADDIRKVLKKQYGITFAGGQGKLKGKIFRIAHMGFSDKMDIMIAISALEMALAQVGYSVELGTGVKAAQEVFLGKVE</sequence>
<comment type="cofactor">
    <cofactor evidence="1 8 10">
        <name>pyridoxal 5'-phosphate</name>
        <dbReference type="ChEBI" id="CHEBI:597326"/>
    </cofactor>
</comment>
<evidence type="ECO:0000256" key="3">
    <source>
        <dbReference type="ARBA" id="ARBA00011771"/>
    </source>
</evidence>
<evidence type="ECO:0000256" key="5">
    <source>
        <dbReference type="ARBA" id="ARBA00054899"/>
    </source>
</evidence>
<keyword evidence="13" id="KW-1185">Reference proteome</keyword>
<dbReference type="GO" id="GO:0008453">
    <property type="term" value="F:alanine-glyoxylate transaminase activity"/>
    <property type="evidence" value="ECO:0007669"/>
    <property type="project" value="TreeGrafter"/>
</dbReference>
<keyword evidence="12" id="KW-0032">Aminotransferase</keyword>
<comment type="function">
    <text evidence="5">Soluble hydrogenase catalyzes both production and consumption of hydrogen from suitable artificial electron donors or acceptors. This subunit catalyzes the tritium-exchange activity.</text>
</comment>
<organism evidence="12 13">
    <name type="scientific">Pelotomaculum isophthalicicum JI</name>
    <dbReference type="NCBI Taxonomy" id="947010"/>
    <lineage>
        <taxon>Bacteria</taxon>
        <taxon>Bacillati</taxon>
        <taxon>Bacillota</taxon>
        <taxon>Clostridia</taxon>
        <taxon>Eubacteriales</taxon>
        <taxon>Desulfotomaculaceae</taxon>
        <taxon>Pelotomaculum</taxon>
    </lineage>
</organism>
<evidence type="ECO:0000313" key="12">
    <source>
        <dbReference type="EMBL" id="MDF9407500.1"/>
    </source>
</evidence>
<feature type="binding site" evidence="7">
    <location>
        <position position="335"/>
    </location>
    <ligand>
        <name>substrate</name>
    </ligand>
</feature>
<dbReference type="InterPro" id="IPR020578">
    <property type="entry name" value="Aminotrans_V_PyrdxlP_BS"/>
</dbReference>
<reference evidence="12" key="1">
    <citation type="submission" date="2022-02" db="EMBL/GenBank/DDBJ databases">
        <authorList>
            <person name="Leng L."/>
        </authorList>
    </citation>
    <scope>NUCLEOTIDE SEQUENCE</scope>
    <source>
        <strain evidence="12">JI</strain>
    </source>
</reference>
<dbReference type="PROSITE" id="PS00595">
    <property type="entry name" value="AA_TRANSFER_CLASS_5"/>
    <property type="match status" value="1"/>
</dbReference>
<gene>
    <name evidence="12" type="ORF">L7E55_03845</name>
</gene>
<evidence type="ECO:0000256" key="8">
    <source>
        <dbReference type="PIRSR" id="PIRSR000524-50"/>
    </source>
</evidence>
<dbReference type="Gene3D" id="3.90.1150.10">
    <property type="entry name" value="Aspartate Aminotransferase, domain 1"/>
    <property type="match status" value="1"/>
</dbReference>
<evidence type="ECO:0000256" key="6">
    <source>
        <dbReference type="ARBA" id="ARBA00079151"/>
    </source>
</evidence>
<dbReference type="InterPro" id="IPR015422">
    <property type="entry name" value="PyrdxlP-dep_Trfase_small"/>
</dbReference>
<dbReference type="GO" id="GO:0004760">
    <property type="term" value="F:L-serine-pyruvate transaminase activity"/>
    <property type="evidence" value="ECO:0007669"/>
    <property type="project" value="TreeGrafter"/>
</dbReference>
<evidence type="ECO:0000256" key="2">
    <source>
        <dbReference type="ARBA" id="ARBA00009236"/>
    </source>
</evidence>
<dbReference type="InterPro" id="IPR015424">
    <property type="entry name" value="PyrdxlP-dep_Trfase"/>
</dbReference>
<feature type="domain" description="Aminotransferase class V" evidence="11">
    <location>
        <begin position="6"/>
        <end position="326"/>
    </location>
</feature>
<dbReference type="PANTHER" id="PTHR21152:SF40">
    <property type="entry name" value="ALANINE--GLYOXYLATE AMINOTRANSFERASE"/>
    <property type="match status" value="1"/>
</dbReference>
<dbReference type="SUPFAM" id="SSF53383">
    <property type="entry name" value="PLP-dependent transferases"/>
    <property type="match status" value="1"/>
</dbReference>
<evidence type="ECO:0000256" key="4">
    <source>
        <dbReference type="ARBA" id="ARBA00022898"/>
    </source>
</evidence>
<name>A0A9X4H0U5_9FIRM</name>
<comment type="caution">
    <text evidence="12">The sequence shown here is derived from an EMBL/GenBank/DDBJ whole genome shotgun (WGS) entry which is preliminary data.</text>
</comment>
<accession>A0A9X4H0U5</accession>
<dbReference type="FunFam" id="3.40.640.10:FF:000054">
    <property type="entry name" value="Serine--glyoxylate aminotransferase"/>
    <property type="match status" value="1"/>
</dbReference>
<comment type="subunit">
    <text evidence="3">Heterodimer of a large and a small subunit.</text>
</comment>
<comment type="similarity">
    <text evidence="2 9">Belongs to the class-V pyridoxal-phosphate-dependent aminotransferase family.</text>
</comment>
<evidence type="ECO:0000256" key="9">
    <source>
        <dbReference type="RuleBase" id="RU004075"/>
    </source>
</evidence>
<dbReference type="RefSeq" id="WP_277442735.1">
    <property type="nucleotide sequence ID" value="NZ_JAKOAV010000005.1"/>
</dbReference>
<evidence type="ECO:0000256" key="1">
    <source>
        <dbReference type="ARBA" id="ARBA00001933"/>
    </source>
</evidence>